<dbReference type="Gene3D" id="3.40.30.10">
    <property type="entry name" value="Glutaredoxin"/>
    <property type="match status" value="1"/>
</dbReference>
<evidence type="ECO:0000313" key="2">
    <source>
        <dbReference type="Proteomes" id="UP000193986"/>
    </source>
</evidence>
<reference evidence="1 2" key="1">
    <citation type="submission" date="2016-07" db="EMBL/GenBank/DDBJ databases">
        <title>Pervasive Adenine N6-methylation of Active Genes in Fungi.</title>
        <authorList>
            <consortium name="DOE Joint Genome Institute"/>
            <person name="Mondo S.J."/>
            <person name="Dannebaum R.O."/>
            <person name="Kuo R.C."/>
            <person name="Labutti K."/>
            <person name="Haridas S."/>
            <person name="Kuo A."/>
            <person name="Salamov A."/>
            <person name="Ahrendt S.R."/>
            <person name="Lipzen A."/>
            <person name="Sullivan W."/>
            <person name="Andreopoulos W.B."/>
            <person name="Clum A."/>
            <person name="Lindquist E."/>
            <person name="Daum C."/>
            <person name="Ramamoorthy G.K."/>
            <person name="Gryganskyi A."/>
            <person name="Culley D."/>
            <person name="Magnuson J.K."/>
            <person name="James T.Y."/>
            <person name="O'Malley M.A."/>
            <person name="Stajich J.E."/>
            <person name="Spatafora J.W."/>
            <person name="Visel A."/>
            <person name="Grigoriev I.V."/>
        </authorList>
    </citation>
    <scope>NUCLEOTIDE SEQUENCE [LARGE SCALE GENOMIC DNA]</scope>
    <source>
        <strain evidence="1 2">68-887.2</strain>
    </source>
</reference>
<comment type="caution">
    <text evidence="1">The sequence shown here is derived from an EMBL/GenBank/DDBJ whole genome shotgun (WGS) entry which is preliminary data.</text>
</comment>
<feature type="non-terminal residue" evidence="1">
    <location>
        <position position="189"/>
    </location>
</feature>
<dbReference type="OrthoDB" id="40334at2759"/>
<sequence>MRELFEASILEVVDEAGASVKFGDLVRNRKTIVVFIRHWFCPLCAQYMNSILAEVSLDALQEAEVDLIIIGNGSAKMLNGYRNKAFKCPFKMYTDPTLALYRKLGLTRQTGNAGPDTDKGAYLIQTPLESTIQTIKRATQMPLRNPGHFTQLGGEFIFDSTLQVSYTHRMSTTRDHAPIRDVCEEAGVR</sequence>
<dbReference type="Proteomes" id="UP000193986">
    <property type="component" value="Unassembled WGS sequence"/>
</dbReference>
<evidence type="ECO:0000313" key="1">
    <source>
        <dbReference type="EMBL" id="ORY32615.1"/>
    </source>
</evidence>
<dbReference type="PANTHER" id="PTHR28630">
    <property type="match status" value="1"/>
</dbReference>
<dbReference type="CDD" id="cd02970">
    <property type="entry name" value="PRX_like2"/>
    <property type="match status" value="1"/>
</dbReference>
<dbReference type="InterPro" id="IPR036249">
    <property type="entry name" value="Thioredoxin-like_sf"/>
</dbReference>
<name>A0A1Y2BEV9_9TREE</name>
<dbReference type="PANTHER" id="PTHR28630:SF3">
    <property type="entry name" value="PEROXIREDOXIN-LIKE 2C"/>
    <property type="match status" value="1"/>
</dbReference>
<dbReference type="AlphaFoldDB" id="A0A1Y2BEV9"/>
<dbReference type="InterPro" id="IPR032801">
    <property type="entry name" value="PXL2A/B/C"/>
</dbReference>
<dbReference type="STRING" id="71784.A0A1Y2BEV9"/>
<proteinExistence type="predicted"/>
<organism evidence="1 2">
    <name type="scientific">Naematelia encephala</name>
    <dbReference type="NCBI Taxonomy" id="71784"/>
    <lineage>
        <taxon>Eukaryota</taxon>
        <taxon>Fungi</taxon>
        <taxon>Dikarya</taxon>
        <taxon>Basidiomycota</taxon>
        <taxon>Agaricomycotina</taxon>
        <taxon>Tremellomycetes</taxon>
        <taxon>Tremellales</taxon>
        <taxon>Naemateliaceae</taxon>
        <taxon>Naematelia</taxon>
    </lineage>
</organism>
<dbReference type="Pfam" id="PF13911">
    <property type="entry name" value="AhpC-TSA_2"/>
    <property type="match status" value="1"/>
</dbReference>
<accession>A0A1Y2BEV9</accession>
<protein>
    <submittedName>
        <fullName evidence="1">AhpC/TSA antioxidant enzyme-domain-containing protein</fullName>
    </submittedName>
</protein>
<dbReference type="SUPFAM" id="SSF52833">
    <property type="entry name" value="Thioredoxin-like"/>
    <property type="match status" value="1"/>
</dbReference>
<dbReference type="EMBL" id="MCFC01000009">
    <property type="protein sequence ID" value="ORY32615.1"/>
    <property type="molecule type" value="Genomic_DNA"/>
</dbReference>
<keyword evidence="2" id="KW-1185">Reference proteome</keyword>
<gene>
    <name evidence="1" type="ORF">BCR39DRAFT_478897</name>
</gene>
<dbReference type="InParanoid" id="A0A1Y2BEV9"/>